<evidence type="ECO:0000313" key="1">
    <source>
        <dbReference type="Ensembl" id="ENSLCAP00010048472.1"/>
    </source>
</evidence>
<accession>A0A4W6FB25</accession>
<dbReference type="GO" id="GO:0007020">
    <property type="term" value="P:microtubule nucleation"/>
    <property type="evidence" value="ECO:0007669"/>
    <property type="project" value="TreeGrafter"/>
</dbReference>
<proteinExistence type="predicted"/>
<dbReference type="AlphaFoldDB" id="A0A4W6FB25"/>
<dbReference type="InterPro" id="IPR026242">
    <property type="entry name" value="HAUS2_metazoa"/>
</dbReference>
<dbReference type="GO" id="GO:0005813">
    <property type="term" value="C:centrosome"/>
    <property type="evidence" value="ECO:0007669"/>
    <property type="project" value="TreeGrafter"/>
</dbReference>
<reference evidence="1" key="3">
    <citation type="submission" date="2025-09" db="UniProtKB">
        <authorList>
            <consortium name="Ensembl"/>
        </authorList>
    </citation>
    <scope>IDENTIFICATION</scope>
</reference>
<dbReference type="PANTHER" id="PTHR16039">
    <property type="entry name" value="HAUS AUGMIN-LIKE COMPLEX SUBUNIT 2"/>
    <property type="match status" value="1"/>
</dbReference>
<name>A0A4W6FB25_LATCA</name>
<reference evidence="2" key="1">
    <citation type="submission" date="2015-09" db="EMBL/GenBank/DDBJ databases">
        <authorList>
            <person name="Sai Rama Sridatta P."/>
        </authorList>
    </citation>
    <scope>NUCLEOTIDE SEQUENCE [LARGE SCALE GENOMIC DNA]</scope>
</reference>
<reference evidence="1" key="2">
    <citation type="submission" date="2025-08" db="UniProtKB">
        <authorList>
            <consortium name="Ensembl"/>
        </authorList>
    </citation>
    <scope>IDENTIFICATION</scope>
</reference>
<evidence type="ECO:0008006" key="3">
    <source>
        <dbReference type="Google" id="ProtNLM"/>
    </source>
</evidence>
<dbReference type="Proteomes" id="UP000314980">
    <property type="component" value="Unassembled WGS sequence"/>
</dbReference>
<sequence>ITHTFHLTQRFQMLQMFCGHLQDLLKDQNSLRQRLMRPLGRTNLPVQAHLHRSVVEVVKMLLDFIETLEEKLDSVQSCTTTRDRISQLNTSLAQLLSQVAEVQSLSNQVLQWREVGSKESDVTSSAD</sequence>
<protein>
    <recommendedName>
        <fullName evidence="3">HAUS2</fullName>
    </recommendedName>
</protein>
<dbReference type="GO" id="GO:0051225">
    <property type="term" value="P:spindle assembly"/>
    <property type="evidence" value="ECO:0007669"/>
    <property type="project" value="InterPro"/>
</dbReference>
<dbReference type="GO" id="GO:0007098">
    <property type="term" value="P:centrosome cycle"/>
    <property type="evidence" value="ECO:0007669"/>
    <property type="project" value="InterPro"/>
</dbReference>
<organism evidence="1 2">
    <name type="scientific">Lates calcarifer</name>
    <name type="common">Barramundi</name>
    <name type="synonym">Holocentrus calcarifer</name>
    <dbReference type="NCBI Taxonomy" id="8187"/>
    <lineage>
        <taxon>Eukaryota</taxon>
        <taxon>Metazoa</taxon>
        <taxon>Chordata</taxon>
        <taxon>Craniata</taxon>
        <taxon>Vertebrata</taxon>
        <taxon>Euteleostomi</taxon>
        <taxon>Actinopterygii</taxon>
        <taxon>Neopterygii</taxon>
        <taxon>Teleostei</taxon>
        <taxon>Neoteleostei</taxon>
        <taxon>Acanthomorphata</taxon>
        <taxon>Carangaria</taxon>
        <taxon>Carangaria incertae sedis</taxon>
        <taxon>Centropomidae</taxon>
        <taxon>Lates</taxon>
    </lineage>
</organism>
<dbReference type="Ensembl" id="ENSLCAT00010049672.1">
    <property type="protein sequence ID" value="ENSLCAP00010048472.1"/>
    <property type="gene ID" value="ENSLCAG00010022537.1"/>
</dbReference>
<evidence type="ECO:0000313" key="2">
    <source>
        <dbReference type="Proteomes" id="UP000314980"/>
    </source>
</evidence>
<dbReference type="PRINTS" id="PR02088">
    <property type="entry name" value="HAUSAUGMINL2"/>
</dbReference>
<dbReference type="InterPro" id="IPR028346">
    <property type="entry name" value="HAUS2"/>
</dbReference>
<dbReference type="PANTHER" id="PTHR16039:SF1">
    <property type="entry name" value="HAUS AUGMIN-LIKE COMPLEX SUBUNIT 2"/>
    <property type="match status" value="1"/>
</dbReference>
<dbReference type="GO" id="GO:1990498">
    <property type="term" value="C:mitotic spindle microtubule"/>
    <property type="evidence" value="ECO:0007669"/>
    <property type="project" value="TreeGrafter"/>
</dbReference>
<dbReference type="GeneTree" id="ENSGT00940000177904"/>
<keyword evidence="2" id="KW-1185">Reference proteome</keyword>
<dbReference type="GO" id="GO:0070652">
    <property type="term" value="C:HAUS complex"/>
    <property type="evidence" value="ECO:0007669"/>
    <property type="project" value="InterPro"/>
</dbReference>
<dbReference type="Pfam" id="PF15003">
    <property type="entry name" value="HAUS2"/>
    <property type="match status" value="1"/>
</dbReference>